<dbReference type="InterPro" id="IPR011333">
    <property type="entry name" value="SKP1/BTB/POZ_sf"/>
</dbReference>
<proteinExistence type="predicted"/>
<keyword evidence="3" id="KW-1185">Reference proteome</keyword>
<name>A0A550BWM1_9AGAR</name>
<protein>
    <recommendedName>
        <fullName evidence="1">BTB domain-containing protein</fullName>
    </recommendedName>
</protein>
<feature type="domain" description="BTB" evidence="1">
    <location>
        <begin position="43"/>
        <end position="118"/>
    </location>
</feature>
<organism evidence="2 3">
    <name type="scientific">Schizophyllum amplum</name>
    <dbReference type="NCBI Taxonomy" id="97359"/>
    <lineage>
        <taxon>Eukaryota</taxon>
        <taxon>Fungi</taxon>
        <taxon>Dikarya</taxon>
        <taxon>Basidiomycota</taxon>
        <taxon>Agaricomycotina</taxon>
        <taxon>Agaricomycetes</taxon>
        <taxon>Agaricomycetidae</taxon>
        <taxon>Agaricales</taxon>
        <taxon>Schizophyllaceae</taxon>
        <taxon>Schizophyllum</taxon>
    </lineage>
</organism>
<evidence type="ECO:0000313" key="3">
    <source>
        <dbReference type="Proteomes" id="UP000320762"/>
    </source>
</evidence>
<comment type="caution">
    <text evidence="2">The sequence shown here is derived from an EMBL/GenBank/DDBJ whole genome shotgun (WGS) entry which is preliminary data.</text>
</comment>
<reference evidence="2 3" key="1">
    <citation type="journal article" date="2019" name="New Phytol.">
        <title>Comparative genomics reveals unique wood-decay strategies and fruiting body development in the Schizophyllaceae.</title>
        <authorList>
            <person name="Almasi E."/>
            <person name="Sahu N."/>
            <person name="Krizsan K."/>
            <person name="Balint B."/>
            <person name="Kovacs G.M."/>
            <person name="Kiss B."/>
            <person name="Cseklye J."/>
            <person name="Drula E."/>
            <person name="Henrissat B."/>
            <person name="Nagy I."/>
            <person name="Chovatia M."/>
            <person name="Adam C."/>
            <person name="LaButti K."/>
            <person name="Lipzen A."/>
            <person name="Riley R."/>
            <person name="Grigoriev I.V."/>
            <person name="Nagy L.G."/>
        </authorList>
    </citation>
    <scope>NUCLEOTIDE SEQUENCE [LARGE SCALE GENOMIC DNA]</scope>
    <source>
        <strain evidence="2 3">NL-1724</strain>
    </source>
</reference>
<evidence type="ECO:0000313" key="2">
    <source>
        <dbReference type="EMBL" id="TRM56935.1"/>
    </source>
</evidence>
<dbReference type="OrthoDB" id="3217871at2759"/>
<gene>
    <name evidence="2" type="ORF">BD626DRAFT_575029</name>
</gene>
<dbReference type="AlphaFoldDB" id="A0A550BWM1"/>
<dbReference type="Gene3D" id="3.30.710.10">
    <property type="entry name" value="Potassium Channel Kv1.1, Chain A"/>
    <property type="match status" value="1"/>
</dbReference>
<dbReference type="EMBL" id="VDMD01000055">
    <property type="protein sequence ID" value="TRM56935.1"/>
    <property type="molecule type" value="Genomic_DNA"/>
</dbReference>
<dbReference type="PROSITE" id="PS50097">
    <property type="entry name" value="BTB"/>
    <property type="match status" value="1"/>
</dbReference>
<accession>A0A550BWM1</accession>
<dbReference type="InterPro" id="IPR000210">
    <property type="entry name" value="BTB/POZ_dom"/>
</dbReference>
<dbReference type="Proteomes" id="UP000320762">
    <property type="component" value="Unassembled WGS sequence"/>
</dbReference>
<sequence>MPPALAESTLERNNSRTEDSDRTFVALSSSAPIIRSELWLSDGNIVLEAENTQFRFYRGLLARHSTFFRNMFDVMFPPSNGPLVHAEDIVLVEECPVVCLADAAEDVSYMLYFLVEARSFDLVPSIANLRSAMCMGHKYTIPSLWNDAVQRLRYEFPSRLEDYQDSRNYDDNTRFHLADGETLHDLVELVQEMNIQSVQPALFCHVVSSCSLDSLANDASSPLSLENRVMLLTGRARLKDAALRDQYQSRTGRSSHCTRPECAEGHTRLQASLLCRVAFISVVIPGFEEWTDRDTRLYGRELCDECVLQVQLLTEETQRKTWDRLPSLFGLPNWEDLGDPTVVASR</sequence>
<evidence type="ECO:0000259" key="1">
    <source>
        <dbReference type="PROSITE" id="PS50097"/>
    </source>
</evidence>
<dbReference type="STRING" id="97359.A0A550BWM1"/>